<evidence type="ECO:0008006" key="3">
    <source>
        <dbReference type="Google" id="ProtNLM"/>
    </source>
</evidence>
<accession>A0ABR3FHP2</accession>
<organism evidence="1 2">
    <name type="scientific">Marasmius crinis-equi</name>
    <dbReference type="NCBI Taxonomy" id="585013"/>
    <lineage>
        <taxon>Eukaryota</taxon>
        <taxon>Fungi</taxon>
        <taxon>Dikarya</taxon>
        <taxon>Basidiomycota</taxon>
        <taxon>Agaricomycotina</taxon>
        <taxon>Agaricomycetes</taxon>
        <taxon>Agaricomycetidae</taxon>
        <taxon>Agaricales</taxon>
        <taxon>Marasmiineae</taxon>
        <taxon>Marasmiaceae</taxon>
        <taxon>Marasmius</taxon>
    </lineage>
</organism>
<evidence type="ECO:0000313" key="1">
    <source>
        <dbReference type="EMBL" id="KAL0574884.1"/>
    </source>
</evidence>
<dbReference type="Proteomes" id="UP001465976">
    <property type="component" value="Unassembled WGS sequence"/>
</dbReference>
<comment type="caution">
    <text evidence="1">The sequence shown here is derived from an EMBL/GenBank/DDBJ whole genome shotgun (WGS) entry which is preliminary data.</text>
</comment>
<dbReference type="InterPro" id="IPR036047">
    <property type="entry name" value="F-box-like_dom_sf"/>
</dbReference>
<dbReference type="Gene3D" id="3.80.10.10">
    <property type="entry name" value="Ribonuclease Inhibitor"/>
    <property type="match status" value="1"/>
</dbReference>
<dbReference type="InterPro" id="IPR032675">
    <property type="entry name" value="LRR_dom_sf"/>
</dbReference>
<name>A0ABR3FHP2_9AGAR</name>
<evidence type="ECO:0000313" key="2">
    <source>
        <dbReference type="Proteomes" id="UP001465976"/>
    </source>
</evidence>
<gene>
    <name evidence="1" type="ORF">V5O48_007073</name>
</gene>
<sequence>MPSVHLPPEIWLRIAEFLPKHDAVQLCNTSSRFLSTIRPVVYRGLSLSQARDLDTASHYIDTTLSLLERDAELAQAVHELSLLACPAPPSGQKPVGLSSLISVNAMRNMTGLRRLEIAHSVFHTIETAQVSAFCGAVRNMQALEELVIQNPNVWFDDPGIGISATEYAKFQGLKKIEWTSSTNSDVLLGLQCLLSASRETLESLSLDILRLDSKIQNAIFTIRFPCLESLTIRQSGGLMRDVFVDFLFTHDTLTHLDLGLRTRAFLFEDRLGGNAVHLHSETLPRLRSFCGSVLSLYTMAKAGLHCIDTALEKVDVSPFHRWGIEDTADQLAEMLAPRRFERVEQFRIWEVEEDDQEAIVSAVRALFPRGVIEARREPPPEVIVEARIEVQRE</sequence>
<reference evidence="1 2" key="1">
    <citation type="submission" date="2024-02" db="EMBL/GenBank/DDBJ databases">
        <title>A draft genome for the cacao thread blight pathogen Marasmius crinis-equi.</title>
        <authorList>
            <person name="Cohen S.P."/>
            <person name="Baruah I.K."/>
            <person name="Amoako-Attah I."/>
            <person name="Bukari Y."/>
            <person name="Meinhardt L.W."/>
            <person name="Bailey B.A."/>
        </authorList>
    </citation>
    <scope>NUCLEOTIDE SEQUENCE [LARGE SCALE GENOMIC DNA]</scope>
    <source>
        <strain evidence="1 2">GH-76</strain>
    </source>
</reference>
<dbReference type="SUPFAM" id="SSF81383">
    <property type="entry name" value="F-box domain"/>
    <property type="match status" value="1"/>
</dbReference>
<dbReference type="EMBL" id="JBAHYK010000355">
    <property type="protein sequence ID" value="KAL0574884.1"/>
    <property type="molecule type" value="Genomic_DNA"/>
</dbReference>
<keyword evidence="2" id="KW-1185">Reference proteome</keyword>
<protein>
    <recommendedName>
        <fullName evidence="3">F-box domain-containing protein</fullName>
    </recommendedName>
</protein>
<dbReference type="SUPFAM" id="SSF52047">
    <property type="entry name" value="RNI-like"/>
    <property type="match status" value="1"/>
</dbReference>
<proteinExistence type="predicted"/>